<feature type="domain" description="VWFA" evidence="2">
    <location>
        <begin position="152"/>
        <end position="347"/>
    </location>
</feature>
<dbReference type="Proteomes" id="UP001497457">
    <property type="component" value="Chromosome 28b"/>
</dbReference>
<evidence type="ECO:0000313" key="3">
    <source>
        <dbReference type="EMBL" id="CAL5009796.1"/>
    </source>
</evidence>
<evidence type="ECO:0000313" key="4">
    <source>
        <dbReference type="Proteomes" id="UP001497457"/>
    </source>
</evidence>
<gene>
    <name evidence="3" type="ORF">URODEC1_LOCUS69667</name>
</gene>
<accession>A0ABC9BYK8</accession>
<dbReference type="SMART" id="SM00327">
    <property type="entry name" value="VWA"/>
    <property type="match status" value="1"/>
</dbReference>
<keyword evidence="4" id="KW-1185">Reference proteome</keyword>
<dbReference type="PANTHER" id="PTHR10579">
    <property type="entry name" value="CALCIUM-ACTIVATED CHLORIDE CHANNEL REGULATOR"/>
    <property type="match status" value="1"/>
</dbReference>
<evidence type="ECO:0000259" key="2">
    <source>
        <dbReference type="PROSITE" id="PS50234"/>
    </source>
</evidence>
<dbReference type="Pfam" id="PF14624">
    <property type="entry name" value="Vwaint"/>
    <property type="match status" value="1"/>
</dbReference>
<dbReference type="Gene3D" id="3.40.50.410">
    <property type="entry name" value="von Willebrand factor, type A domain"/>
    <property type="match status" value="1"/>
</dbReference>
<dbReference type="InterPro" id="IPR051266">
    <property type="entry name" value="CLCR"/>
</dbReference>
<sequence>MAFTMSMGGSTGRVPRPGNTIVKFYESRRSSSLFLDPIPRPFCSGNLVTKGGSRCPVFFGGIVHGHGYNIFTARCSYASSAKPRRGGAVYNDDDEPMEPPPEDAEVNGMLLFRTHLEYPAIPNDTEQKGFAMMLHVKAPSLVSGEPWRPPVDLVAVLDASTGMAGAKLEEAKRAMAFVVDSLGPRDRLSVVSFDSGGARRVTRLTRMSGDGKAAANRALESLAAAGSGFDPGNVRGGLDEAAKVLRGSRHNNEVAGVILLSDGGGHDDMPSDDYSGLVPKYLVDTPGHRRTPVHAFVLGSDDHDSAAAATMHHHISEVTGGTFSFVEDHNAGIHGALARCAAGLRSLAAKDVWIEVECSGVRLRGFKSGSYDCSIEDRHLDRDWYWDDQLEFSVNVKDLYADEERRFLLLMDIIESADDDDDDDMATRLMMNLKCSYCDMATGQQVEVEIEEEHWFDDKPLDAGDAAAPSVEVRRELIRVAAAEDMAVARAAAERGEYAEAVRVLDARRESVSRSPPAMAGDAVCGALVAELSELSLRVANEREYKRRGRACLLAGVSAHARQRGSLGVELGCGAGSGMFATPAMRKMERLSETMRERQQLEQASSAPPEKDIPIKAFPRPRLEARFAAAAPRLSLLRRCRRLLPLIKR</sequence>
<dbReference type="AlphaFoldDB" id="A0ABC9BYK8"/>
<proteinExistence type="predicted"/>
<organism evidence="3 4">
    <name type="scientific">Urochloa decumbens</name>
    <dbReference type="NCBI Taxonomy" id="240449"/>
    <lineage>
        <taxon>Eukaryota</taxon>
        <taxon>Viridiplantae</taxon>
        <taxon>Streptophyta</taxon>
        <taxon>Embryophyta</taxon>
        <taxon>Tracheophyta</taxon>
        <taxon>Spermatophyta</taxon>
        <taxon>Magnoliopsida</taxon>
        <taxon>Liliopsida</taxon>
        <taxon>Poales</taxon>
        <taxon>Poaceae</taxon>
        <taxon>PACMAD clade</taxon>
        <taxon>Panicoideae</taxon>
        <taxon>Panicodae</taxon>
        <taxon>Paniceae</taxon>
        <taxon>Melinidinae</taxon>
        <taxon>Urochloa</taxon>
    </lineage>
</organism>
<dbReference type="InterPro" id="IPR032838">
    <property type="entry name" value="Vwaint_dom"/>
</dbReference>
<name>A0ABC9BYK8_9POAL</name>
<dbReference type="PROSITE" id="PS50234">
    <property type="entry name" value="VWFA"/>
    <property type="match status" value="1"/>
</dbReference>
<feature type="region of interest" description="Disordered" evidence="1">
    <location>
        <begin position="593"/>
        <end position="614"/>
    </location>
</feature>
<dbReference type="InterPro" id="IPR002035">
    <property type="entry name" value="VWF_A"/>
</dbReference>
<dbReference type="SUPFAM" id="SSF53300">
    <property type="entry name" value="vWA-like"/>
    <property type="match status" value="1"/>
</dbReference>
<evidence type="ECO:0000256" key="1">
    <source>
        <dbReference type="SAM" id="MobiDB-lite"/>
    </source>
</evidence>
<dbReference type="PANTHER" id="PTHR10579:SF135">
    <property type="entry name" value="OS12G0203500 PROTEIN"/>
    <property type="match status" value="1"/>
</dbReference>
<protein>
    <recommendedName>
        <fullName evidence="2">VWFA domain-containing protein</fullName>
    </recommendedName>
</protein>
<dbReference type="EMBL" id="OZ075138">
    <property type="protein sequence ID" value="CAL5009796.1"/>
    <property type="molecule type" value="Genomic_DNA"/>
</dbReference>
<dbReference type="Pfam" id="PF13519">
    <property type="entry name" value="VWA_2"/>
    <property type="match status" value="1"/>
</dbReference>
<dbReference type="InterPro" id="IPR036465">
    <property type="entry name" value="vWFA_dom_sf"/>
</dbReference>
<reference evidence="3" key="1">
    <citation type="submission" date="2024-10" db="EMBL/GenBank/DDBJ databases">
        <authorList>
            <person name="Ryan C."/>
        </authorList>
    </citation>
    <scope>NUCLEOTIDE SEQUENCE [LARGE SCALE GENOMIC DNA]</scope>
</reference>